<name>A0A1L9QY07_9CYAN</name>
<proteinExistence type="predicted"/>
<accession>A0A1L9QY07</accession>
<protein>
    <recommendedName>
        <fullName evidence="5">DUF883 domain-containing protein</fullName>
    </recommendedName>
</protein>
<reference evidence="3" key="1">
    <citation type="submission" date="2016-10" db="EMBL/GenBank/DDBJ databases">
        <title>CRISPR-Cas defence system in Roseofilum reptotaenium: evidence of a bacteriophage-cyanobacterium arms race in the coral black band disease.</title>
        <authorList>
            <person name="Buerger P."/>
            <person name="Wood-Charlson E.M."/>
            <person name="Weynberg K.D."/>
            <person name="Willis B."/>
            <person name="Van Oppen M.J."/>
        </authorList>
    </citation>
    <scope>NUCLEOTIDE SEQUENCE [LARGE SCALE GENOMIC DNA]</scope>
    <source>
        <strain evidence="3">AO1-A</strain>
    </source>
</reference>
<evidence type="ECO:0008006" key="5">
    <source>
        <dbReference type="Google" id="ProtNLM"/>
    </source>
</evidence>
<evidence type="ECO:0000256" key="1">
    <source>
        <dbReference type="SAM" id="MobiDB-lite"/>
    </source>
</evidence>
<dbReference type="AlphaFoldDB" id="A0A1L9QY07"/>
<evidence type="ECO:0000256" key="2">
    <source>
        <dbReference type="SAM" id="Phobius"/>
    </source>
</evidence>
<dbReference type="Proteomes" id="UP000183940">
    <property type="component" value="Unassembled WGS sequence"/>
</dbReference>
<feature type="transmembrane region" description="Helical" evidence="2">
    <location>
        <begin position="134"/>
        <end position="154"/>
    </location>
</feature>
<keyword evidence="2" id="KW-0812">Transmembrane</keyword>
<keyword evidence="2" id="KW-0472">Membrane</keyword>
<comment type="caution">
    <text evidence="3">The sequence shown here is derived from an EMBL/GenBank/DDBJ whole genome shotgun (WGS) entry which is preliminary data.</text>
</comment>
<feature type="region of interest" description="Disordered" evidence="1">
    <location>
        <begin position="77"/>
        <end position="98"/>
    </location>
</feature>
<keyword evidence="2" id="KW-1133">Transmembrane helix</keyword>
<sequence length="160" mass="17480">MVNSTHSSPSLSSETFSEVSKSLSPLILEEWPVLDSEQLSESQTDLEATIQYIASRTERTKALIRRHLAELYQVWQTDSANGQDNPSTSEPSKSPVLSQVDQTLKLLEKRTEKLVAQFEEDVLPKVSEKAKDHVGTSLLTALGVGFILGLLVAGGGRGRS</sequence>
<dbReference type="EMBL" id="MLAW01000001">
    <property type="protein sequence ID" value="OJJ27571.1"/>
    <property type="molecule type" value="Genomic_DNA"/>
</dbReference>
<dbReference type="STRING" id="1925591.BI308_00980"/>
<evidence type="ECO:0000313" key="4">
    <source>
        <dbReference type="Proteomes" id="UP000183940"/>
    </source>
</evidence>
<keyword evidence="4" id="KW-1185">Reference proteome</keyword>
<gene>
    <name evidence="3" type="ORF">BI308_00980</name>
</gene>
<evidence type="ECO:0000313" key="3">
    <source>
        <dbReference type="EMBL" id="OJJ27571.1"/>
    </source>
</evidence>
<organism evidence="3 4">
    <name type="scientific">Roseofilum reptotaenium AO1-A</name>
    <dbReference type="NCBI Taxonomy" id="1925591"/>
    <lineage>
        <taxon>Bacteria</taxon>
        <taxon>Bacillati</taxon>
        <taxon>Cyanobacteriota</taxon>
        <taxon>Cyanophyceae</taxon>
        <taxon>Desertifilales</taxon>
        <taxon>Desertifilaceae</taxon>
        <taxon>Roseofilum</taxon>
    </lineage>
</organism>